<reference evidence="2" key="2">
    <citation type="journal article" date="2021" name="PeerJ">
        <title>Extensive microbial diversity within the chicken gut microbiome revealed by metagenomics and culture.</title>
        <authorList>
            <person name="Gilroy R."/>
            <person name="Ravi A."/>
            <person name="Getino M."/>
            <person name="Pursley I."/>
            <person name="Horton D.L."/>
            <person name="Alikhan N.F."/>
            <person name="Baker D."/>
            <person name="Gharbi K."/>
            <person name="Hall N."/>
            <person name="Watson M."/>
            <person name="Adriaenssens E.M."/>
            <person name="Foster-Nyarko E."/>
            <person name="Jarju S."/>
            <person name="Secka A."/>
            <person name="Antonio M."/>
            <person name="Oren A."/>
            <person name="Chaudhuri R.R."/>
            <person name="La Ragione R."/>
            <person name="Hildebrand F."/>
            <person name="Pallen M.J."/>
        </authorList>
    </citation>
    <scope>NUCLEOTIDE SEQUENCE</scope>
    <source>
        <strain evidence="2">10037</strain>
    </source>
</reference>
<reference evidence="2" key="1">
    <citation type="submission" date="2020-10" db="EMBL/GenBank/DDBJ databases">
        <authorList>
            <person name="Gilroy R."/>
        </authorList>
    </citation>
    <scope>NUCLEOTIDE SEQUENCE</scope>
    <source>
        <strain evidence="2">10037</strain>
    </source>
</reference>
<organism evidence="2 3">
    <name type="scientific">Candidatus Merdivivens pullistercoris</name>
    <dbReference type="NCBI Taxonomy" id="2840873"/>
    <lineage>
        <taxon>Bacteria</taxon>
        <taxon>Pseudomonadati</taxon>
        <taxon>Bacteroidota</taxon>
        <taxon>Bacteroidia</taxon>
        <taxon>Bacteroidales</taxon>
        <taxon>Muribaculaceae</taxon>
        <taxon>Muribaculaceae incertae sedis</taxon>
        <taxon>Candidatus Merdivivens</taxon>
    </lineage>
</organism>
<accession>A0A9D9N9X2</accession>
<name>A0A9D9N9X2_9BACT</name>
<dbReference type="EMBL" id="JADIME010000077">
    <property type="protein sequence ID" value="MBO8465796.1"/>
    <property type="molecule type" value="Genomic_DNA"/>
</dbReference>
<comment type="caution">
    <text evidence="2">The sequence shown here is derived from an EMBL/GenBank/DDBJ whole genome shotgun (WGS) entry which is preliminary data.</text>
</comment>
<dbReference type="AlphaFoldDB" id="A0A9D9N9X2"/>
<dbReference type="Pfam" id="PF02368">
    <property type="entry name" value="Big_2"/>
    <property type="match status" value="3"/>
</dbReference>
<protein>
    <submittedName>
        <fullName evidence="2">Ig-like domain-containing protein</fullName>
    </submittedName>
</protein>
<sequence>MKHTHILPIAAIMAMTVLPMGCIKDNEEEPRVPISEIIIDSRTVNMEKGDTICLGYTVIPENAAIDGEPLWESSNEDIATVDRYGNVIAVEKGRCFIKISLDGKTAQCTTYVTGVAVKNVTVAPGSANLYIGEEIQLTATVFPEDAEYNEIIWFSTNEYVAMVDNGKVLAMSPGTTVIQAFAKGVMGICTINVNGIEVEEISLNVQELEMSVGDTFQLETYVLPQNANPEISFESSAPGTVSVNAEGLVTAVSTGHATVTATAGGRSASCEITVIPGSQPKTGDYYYSDGTYSTEFDPEKIPIGIVFHVTDPTKDDPFLGKTHPGCTNGLVISLYTAGKSPWQSNYTNYNGSINDWISENTEGFLPISSEADDGIMEKAAGFNNTEAILQFNAAAENSEWISEAIKMSGDFTTYSYPPAPSGSSGWYLPSIKELSILCYGVSETGKYSTENGDFINGRIGSLPSEYGAQTLNETYWSSTEKDGENAYDFHFKEPYGSSYALKNEKKSIRCILAF</sequence>
<dbReference type="SMART" id="SM00635">
    <property type="entry name" value="BID_2"/>
    <property type="match status" value="3"/>
</dbReference>
<dbReference type="InterPro" id="IPR003343">
    <property type="entry name" value="Big_2"/>
</dbReference>
<feature type="domain" description="BIG2" evidence="1">
    <location>
        <begin position="116"/>
        <end position="192"/>
    </location>
</feature>
<evidence type="ECO:0000259" key="1">
    <source>
        <dbReference type="SMART" id="SM00635"/>
    </source>
</evidence>
<dbReference type="Gene3D" id="2.60.40.1080">
    <property type="match status" value="3"/>
</dbReference>
<dbReference type="Proteomes" id="UP000823597">
    <property type="component" value="Unassembled WGS sequence"/>
</dbReference>
<proteinExistence type="predicted"/>
<evidence type="ECO:0000313" key="2">
    <source>
        <dbReference type="EMBL" id="MBO8465796.1"/>
    </source>
</evidence>
<feature type="domain" description="BIG2" evidence="1">
    <location>
        <begin position="33"/>
        <end position="109"/>
    </location>
</feature>
<feature type="domain" description="BIG2" evidence="1">
    <location>
        <begin position="197"/>
        <end position="273"/>
    </location>
</feature>
<evidence type="ECO:0000313" key="3">
    <source>
        <dbReference type="Proteomes" id="UP000823597"/>
    </source>
</evidence>
<dbReference type="SUPFAM" id="SSF49373">
    <property type="entry name" value="Invasin/intimin cell-adhesion fragments"/>
    <property type="match status" value="3"/>
</dbReference>
<gene>
    <name evidence="2" type="ORF">IAB93_07365</name>
</gene>
<dbReference type="InterPro" id="IPR008964">
    <property type="entry name" value="Invasin/intimin_cell_adhesion"/>
</dbReference>